<dbReference type="InterPro" id="IPR001650">
    <property type="entry name" value="Helicase_C-like"/>
</dbReference>
<dbReference type="EMBL" id="CM000786">
    <property type="protein sequence ID" value="AQK46392.1"/>
    <property type="molecule type" value="Genomic_DNA"/>
</dbReference>
<dbReference type="GO" id="GO:0016787">
    <property type="term" value="F:hydrolase activity"/>
    <property type="evidence" value="ECO:0007669"/>
    <property type="project" value="UniProtKB-KW"/>
</dbReference>
<name>A0A1D6JF35_MAIZE</name>
<dbReference type="AlphaFoldDB" id="A0A1D6JF35"/>
<keyword evidence="3" id="KW-0067">ATP-binding</keyword>
<feature type="domain" description="Helicase C-terminal" evidence="4">
    <location>
        <begin position="5"/>
        <end position="53"/>
    </location>
</feature>
<dbReference type="InterPro" id="IPR050628">
    <property type="entry name" value="SNF2_RAD54_helicase_TF"/>
</dbReference>
<dbReference type="Gene3D" id="3.40.50.300">
    <property type="entry name" value="P-loop containing nucleotide triphosphate hydrolases"/>
    <property type="match status" value="1"/>
</dbReference>
<dbReference type="PANTHER" id="PTHR45626:SF3">
    <property type="entry name" value="OS04G0629300 PROTEIN"/>
    <property type="match status" value="1"/>
</dbReference>
<keyword evidence="5" id="KW-0347">Helicase</keyword>
<evidence type="ECO:0000313" key="5">
    <source>
        <dbReference type="EMBL" id="AQK46392.1"/>
    </source>
</evidence>
<evidence type="ECO:0000259" key="4">
    <source>
        <dbReference type="Pfam" id="PF00271"/>
    </source>
</evidence>
<organism evidence="5">
    <name type="scientific">Zea mays</name>
    <name type="common">Maize</name>
    <dbReference type="NCBI Taxonomy" id="4577"/>
    <lineage>
        <taxon>Eukaryota</taxon>
        <taxon>Viridiplantae</taxon>
        <taxon>Streptophyta</taxon>
        <taxon>Embryophyta</taxon>
        <taxon>Tracheophyta</taxon>
        <taxon>Spermatophyta</taxon>
        <taxon>Magnoliopsida</taxon>
        <taxon>Liliopsida</taxon>
        <taxon>Poales</taxon>
        <taxon>Poaceae</taxon>
        <taxon>PACMAD clade</taxon>
        <taxon>Panicoideae</taxon>
        <taxon>Andropogonodae</taxon>
        <taxon>Andropogoneae</taxon>
        <taxon>Tripsacinae</taxon>
        <taxon>Zea</taxon>
    </lineage>
</organism>
<dbReference type="SUPFAM" id="SSF52540">
    <property type="entry name" value="P-loop containing nucleoside triphosphate hydrolases"/>
    <property type="match status" value="1"/>
</dbReference>
<reference evidence="5" key="1">
    <citation type="submission" date="2015-12" db="EMBL/GenBank/DDBJ databases">
        <title>Update maize B73 reference genome by single molecule sequencing technologies.</title>
        <authorList>
            <consortium name="Maize Genome Sequencing Project"/>
            <person name="Ware D."/>
        </authorList>
    </citation>
    <scope>NUCLEOTIDE SEQUENCE</scope>
    <source>
        <tissue evidence="5">Seedling</tissue>
    </source>
</reference>
<evidence type="ECO:0000256" key="3">
    <source>
        <dbReference type="ARBA" id="ARBA00022840"/>
    </source>
</evidence>
<evidence type="ECO:0000256" key="1">
    <source>
        <dbReference type="ARBA" id="ARBA00022741"/>
    </source>
</evidence>
<evidence type="ECO:0000256" key="2">
    <source>
        <dbReference type="ARBA" id="ARBA00022801"/>
    </source>
</evidence>
<dbReference type="GO" id="GO:0004386">
    <property type="term" value="F:helicase activity"/>
    <property type="evidence" value="ECO:0007669"/>
    <property type="project" value="UniProtKB-KW"/>
</dbReference>
<dbReference type="CDD" id="cd18793">
    <property type="entry name" value="SF2_C_SNF"/>
    <property type="match status" value="1"/>
</dbReference>
<keyword evidence="1" id="KW-0547">Nucleotide-binding</keyword>
<sequence length="79" mass="8825">MAPPVKAIVFSQWTGMLDLLELSLNRNGIQFRRLDGAMSLDLREKEVNGFKTDRESNAYVTEGWQSGSKHGSCLPCDHA</sequence>
<keyword evidence="2" id="KW-0378">Hydrolase</keyword>
<protein>
    <submittedName>
        <fullName evidence="5">Putative SNF2-domain/RING finger domain/helicase domain protein</fullName>
    </submittedName>
</protein>
<gene>
    <name evidence="5" type="ORF">ZEAMMB73_Zm00001d026366</name>
</gene>
<dbReference type="GO" id="GO:0005524">
    <property type="term" value="F:ATP binding"/>
    <property type="evidence" value="ECO:0007669"/>
    <property type="project" value="UniProtKB-KW"/>
</dbReference>
<accession>A0A1D6JF35</accession>
<proteinExistence type="predicted"/>
<dbReference type="InterPro" id="IPR049730">
    <property type="entry name" value="SNF2/RAD54-like_C"/>
</dbReference>
<dbReference type="Pfam" id="PF00271">
    <property type="entry name" value="Helicase_C"/>
    <property type="match status" value="1"/>
</dbReference>
<dbReference type="PANTHER" id="PTHR45626">
    <property type="entry name" value="TRANSCRIPTION TERMINATION FACTOR 2-RELATED"/>
    <property type="match status" value="1"/>
</dbReference>
<dbReference type="InterPro" id="IPR027417">
    <property type="entry name" value="P-loop_NTPase"/>
</dbReference>